<keyword evidence="3" id="KW-1185">Reference proteome</keyword>
<protein>
    <submittedName>
        <fullName evidence="2">Uncharacterized protein</fullName>
    </submittedName>
</protein>
<dbReference type="EMBL" id="JASCZI010123619">
    <property type="protein sequence ID" value="MED6165523.1"/>
    <property type="molecule type" value="Genomic_DNA"/>
</dbReference>
<name>A0ABU6UZQ7_9FABA</name>
<keyword evidence="1" id="KW-1133">Transmembrane helix</keyword>
<evidence type="ECO:0000256" key="1">
    <source>
        <dbReference type="SAM" id="Phobius"/>
    </source>
</evidence>
<feature type="transmembrane region" description="Helical" evidence="1">
    <location>
        <begin position="279"/>
        <end position="299"/>
    </location>
</feature>
<dbReference type="Proteomes" id="UP001341840">
    <property type="component" value="Unassembled WGS sequence"/>
</dbReference>
<dbReference type="InterPro" id="IPR036259">
    <property type="entry name" value="MFS_trans_sf"/>
</dbReference>
<evidence type="ECO:0000313" key="2">
    <source>
        <dbReference type="EMBL" id="MED6165523.1"/>
    </source>
</evidence>
<evidence type="ECO:0000313" key="3">
    <source>
        <dbReference type="Proteomes" id="UP001341840"/>
    </source>
</evidence>
<organism evidence="2 3">
    <name type="scientific">Stylosanthes scabra</name>
    <dbReference type="NCBI Taxonomy" id="79078"/>
    <lineage>
        <taxon>Eukaryota</taxon>
        <taxon>Viridiplantae</taxon>
        <taxon>Streptophyta</taxon>
        <taxon>Embryophyta</taxon>
        <taxon>Tracheophyta</taxon>
        <taxon>Spermatophyta</taxon>
        <taxon>Magnoliopsida</taxon>
        <taxon>eudicotyledons</taxon>
        <taxon>Gunneridae</taxon>
        <taxon>Pentapetalae</taxon>
        <taxon>rosids</taxon>
        <taxon>fabids</taxon>
        <taxon>Fabales</taxon>
        <taxon>Fabaceae</taxon>
        <taxon>Papilionoideae</taxon>
        <taxon>50 kb inversion clade</taxon>
        <taxon>dalbergioids sensu lato</taxon>
        <taxon>Dalbergieae</taxon>
        <taxon>Pterocarpus clade</taxon>
        <taxon>Stylosanthes</taxon>
    </lineage>
</organism>
<reference evidence="2 3" key="1">
    <citation type="journal article" date="2023" name="Plants (Basel)">
        <title>Bridging the Gap: Combining Genomics and Transcriptomics Approaches to Understand Stylosanthes scabra, an Orphan Legume from the Brazilian Caatinga.</title>
        <authorList>
            <person name="Ferreira-Neto J.R.C."/>
            <person name="da Silva M.D."/>
            <person name="Binneck E."/>
            <person name="de Melo N.F."/>
            <person name="da Silva R.H."/>
            <person name="de Melo A.L.T.M."/>
            <person name="Pandolfi V."/>
            <person name="Bustamante F.O."/>
            <person name="Brasileiro-Vidal A.C."/>
            <person name="Benko-Iseppon A.M."/>
        </authorList>
    </citation>
    <scope>NUCLEOTIDE SEQUENCE [LARGE SCALE GENOMIC DNA]</scope>
    <source>
        <tissue evidence="2">Leaves</tissue>
    </source>
</reference>
<accession>A0ABU6UZQ7</accession>
<comment type="caution">
    <text evidence="2">The sequence shown here is derived from an EMBL/GenBank/DDBJ whole genome shotgun (WGS) entry which is preliminary data.</text>
</comment>
<dbReference type="PANTHER" id="PTHR11654">
    <property type="entry name" value="OLIGOPEPTIDE TRANSPORTER-RELATED"/>
    <property type="match status" value="1"/>
</dbReference>
<keyword evidence="1" id="KW-0472">Membrane</keyword>
<dbReference type="Gene3D" id="1.20.1250.20">
    <property type="entry name" value="MFS general substrate transporter like domains"/>
    <property type="match status" value="1"/>
</dbReference>
<feature type="transmembrane region" description="Helical" evidence="1">
    <location>
        <begin position="311"/>
        <end position="332"/>
    </location>
</feature>
<dbReference type="SUPFAM" id="SSF103473">
    <property type="entry name" value="MFS general substrate transporter"/>
    <property type="match status" value="1"/>
</dbReference>
<proteinExistence type="predicted"/>
<feature type="transmembrane region" description="Helical" evidence="1">
    <location>
        <begin position="206"/>
        <end position="223"/>
    </location>
</feature>
<gene>
    <name evidence="2" type="ORF">PIB30_100338</name>
</gene>
<keyword evidence="1" id="KW-0812">Transmembrane</keyword>
<sequence>MLGSYLFFYFGYACYYHEKLLTESNVGKFYSVCKAAYRKRNLAYLSSADGFYWKNYKQGHLYEAKHGRIVRLLPRVPWGFRWLDKAAILDACTKEQYENEDVISPYMQEMKGELCSVKKVRDTKGIVVLLCWGFSFFPYSFVAASENSFFVSQANELKRVTTNDISLLFLLKSFVRDMATPAFFWLEKKAKIAKKINEIVMTTMKIGIGMFAAAICCVFAWNVEERSGEWIGVMSRKVMIPQFVFLGMAEALVGDGLSKLFESFASESVSNFAEPFSNFMTGIGKLLSIPWFLIFRGWVNESYGTSHLDRYFLMLAILNLVFLLIFLFYYYMFVHNNEFPEDQEEEAA</sequence>